<gene>
    <name evidence="3" type="ORF">M501DRAFT_931817</name>
</gene>
<dbReference type="Proteomes" id="UP000799429">
    <property type="component" value="Unassembled WGS sequence"/>
</dbReference>
<evidence type="ECO:0000259" key="2">
    <source>
        <dbReference type="Pfam" id="PF22943"/>
    </source>
</evidence>
<feature type="region of interest" description="Disordered" evidence="1">
    <location>
        <begin position="1"/>
        <end position="114"/>
    </location>
</feature>
<dbReference type="EMBL" id="MU006093">
    <property type="protein sequence ID" value="KAF2840512.1"/>
    <property type="molecule type" value="Genomic_DNA"/>
</dbReference>
<name>A0A9P4SDD2_9PEZI</name>
<feature type="compositionally biased region" description="Low complexity" evidence="1">
    <location>
        <begin position="1"/>
        <end position="16"/>
    </location>
</feature>
<dbReference type="Pfam" id="PF22943">
    <property type="entry name" value="HTH_68"/>
    <property type="match status" value="1"/>
</dbReference>
<feature type="compositionally biased region" description="Polar residues" evidence="1">
    <location>
        <begin position="91"/>
        <end position="109"/>
    </location>
</feature>
<evidence type="ECO:0000313" key="4">
    <source>
        <dbReference type="Proteomes" id="UP000799429"/>
    </source>
</evidence>
<dbReference type="OrthoDB" id="4085451at2759"/>
<protein>
    <recommendedName>
        <fullName evidence="2">Helix-turn-helix domain-containing protein</fullName>
    </recommendedName>
</protein>
<keyword evidence="4" id="KW-1185">Reference proteome</keyword>
<evidence type="ECO:0000313" key="3">
    <source>
        <dbReference type="EMBL" id="KAF2840512.1"/>
    </source>
</evidence>
<organism evidence="3 4">
    <name type="scientific">Patellaria atrata CBS 101060</name>
    <dbReference type="NCBI Taxonomy" id="1346257"/>
    <lineage>
        <taxon>Eukaryota</taxon>
        <taxon>Fungi</taxon>
        <taxon>Dikarya</taxon>
        <taxon>Ascomycota</taxon>
        <taxon>Pezizomycotina</taxon>
        <taxon>Dothideomycetes</taxon>
        <taxon>Dothideomycetes incertae sedis</taxon>
        <taxon>Patellariales</taxon>
        <taxon>Patellariaceae</taxon>
        <taxon>Patellaria</taxon>
    </lineage>
</organism>
<reference evidence="3" key="1">
    <citation type="journal article" date="2020" name="Stud. Mycol.">
        <title>101 Dothideomycetes genomes: a test case for predicting lifestyles and emergence of pathogens.</title>
        <authorList>
            <person name="Haridas S."/>
            <person name="Albert R."/>
            <person name="Binder M."/>
            <person name="Bloem J."/>
            <person name="Labutti K."/>
            <person name="Salamov A."/>
            <person name="Andreopoulos B."/>
            <person name="Baker S."/>
            <person name="Barry K."/>
            <person name="Bills G."/>
            <person name="Bluhm B."/>
            <person name="Cannon C."/>
            <person name="Castanera R."/>
            <person name="Culley D."/>
            <person name="Daum C."/>
            <person name="Ezra D."/>
            <person name="Gonzalez J."/>
            <person name="Henrissat B."/>
            <person name="Kuo A."/>
            <person name="Liang C."/>
            <person name="Lipzen A."/>
            <person name="Lutzoni F."/>
            <person name="Magnuson J."/>
            <person name="Mondo S."/>
            <person name="Nolan M."/>
            <person name="Ohm R."/>
            <person name="Pangilinan J."/>
            <person name="Park H.-J."/>
            <person name="Ramirez L."/>
            <person name="Alfaro M."/>
            <person name="Sun H."/>
            <person name="Tritt A."/>
            <person name="Yoshinaga Y."/>
            <person name="Zwiers L.-H."/>
            <person name="Turgeon B."/>
            <person name="Goodwin S."/>
            <person name="Spatafora J."/>
            <person name="Crous P."/>
            <person name="Grigoriev I."/>
        </authorList>
    </citation>
    <scope>NUCLEOTIDE SEQUENCE</scope>
    <source>
        <strain evidence="3">CBS 101060</strain>
    </source>
</reference>
<accession>A0A9P4SDD2</accession>
<evidence type="ECO:0000256" key="1">
    <source>
        <dbReference type="SAM" id="MobiDB-lite"/>
    </source>
</evidence>
<feature type="domain" description="Helix-turn-helix" evidence="2">
    <location>
        <begin position="154"/>
        <end position="196"/>
    </location>
</feature>
<feature type="compositionally biased region" description="Low complexity" evidence="1">
    <location>
        <begin position="45"/>
        <end position="56"/>
    </location>
</feature>
<proteinExistence type="predicted"/>
<sequence length="199" mass="21348">MGSSASKATKTAASATRKYPSRISTATQTQPQRSTNAPPQPPSTGDPTSPGPTTRPQVQASSQKDEAISLDASDPVYASHLRQLGAVQPNPHFSHSSTSPLDPTPSNAIRPSFSRLPIAQNPALVVLEARRWLQAEAEKEFEGVGRRGFKGRRFVDAVTIRQALRLREEGVEESRIEKSLGLENGVVGKLGRQGVLDSS</sequence>
<dbReference type="InterPro" id="IPR054448">
    <property type="entry name" value="HTH_put_ascomycetes"/>
</dbReference>
<dbReference type="AlphaFoldDB" id="A0A9P4SDD2"/>
<feature type="compositionally biased region" description="Polar residues" evidence="1">
    <location>
        <begin position="22"/>
        <end position="37"/>
    </location>
</feature>
<comment type="caution">
    <text evidence="3">The sequence shown here is derived from an EMBL/GenBank/DDBJ whole genome shotgun (WGS) entry which is preliminary data.</text>
</comment>